<evidence type="ECO:0000256" key="1">
    <source>
        <dbReference type="ARBA" id="ARBA00022741"/>
    </source>
</evidence>
<gene>
    <name evidence="3" type="ORF">FOMPIDRAFT_1122869</name>
</gene>
<accession>S8E734</accession>
<dbReference type="Gene3D" id="3.90.640.10">
    <property type="entry name" value="Actin, Chain A, domain 4"/>
    <property type="match status" value="1"/>
</dbReference>
<keyword evidence="2" id="KW-0067">ATP-binding</keyword>
<reference evidence="3 4" key="1">
    <citation type="journal article" date="2012" name="Science">
        <title>The Paleozoic origin of enzymatic lignin decomposition reconstructed from 31 fungal genomes.</title>
        <authorList>
            <person name="Floudas D."/>
            <person name="Binder M."/>
            <person name="Riley R."/>
            <person name="Barry K."/>
            <person name="Blanchette R.A."/>
            <person name="Henrissat B."/>
            <person name="Martinez A.T."/>
            <person name="Otillar R."/>
            <person name="Spatafora J.W."/>
            <person name="Yadav J.S."/>
            <person name="Aerts A."/>
            <person name="Benoit I."/>
            <person name="Boyd A."/>
            <person name="Carlson A."/>
            <person name="Copeland A."/>
            <person name="Coutinho P.M."/>
            <person name="de Vries R.P."/>
            <person name="Ferreira P."/>
            <person name="Findley K."/>
            <person name="Foster B."/>
            <person name="Gaskell J."/>
            <person name="Glotzer D."/>
            <person name="Gorecki P."/>
            <person name="Heitman J."/>
            <person name="Hesse C."/>
            <person name="Hori C."/>
            <person name="Igarashi K."/>
            <person name="Jurgens J.A."/>
            <person name="Kallen N."/>
            <person name="Kersten P."/>
            <person name="Kohler A."/>
            <person name="Kuees U."/>
            <person name="Kumar T.K.A."/>
            <person name="Kuo A."/>
            <person name="LaButti K."/>
            <person name="Larrondo L.F."/>
            <person name="Lindquist E."/>
            <person name="Ling A."/>
            <person name="Lombard V."/>
            <person name="Lucas S."/>
            <person name="Lundell T."/>
            <person name="Martin R."/>
            <person name="McLaughlin D.J."/>
            <person name="Morgenstern I."/>
            <person name="Morin E."/>
            <person name="Murat C."/>
            <person name="Nagy L.G."/>
            <person name="Nolan M."/>
            <person name="Ohm R.A."/>
            <person name="Patyshakuliyeva A."/>
            <person name="Rokas A."/>
            <person name="Ruiz-Duenas F.J."/>
            <person name="Sabat G."/>
            <person name="Salamov A."/>
            <person name="Samejima M."/>
            <person name="Schmutz J."/>
            <person name="Slot J.C."/>
            <person name="St John F."/>
            <person name="Stenlid J."/>
            <person name="Sun H."/>
            <person name="Sun S."/>
            <person name="Syed K."/>
            <person name="Tsang A."/>
            <person name="Wiebenga A."/>
            <person name="Young D."/>
            <person name="Pisabarro A."/>
            <person name="Eastwood D.C."/>
            <person name="Martin F."/>
            <person name="Cullen D."/>
            <person name="Grigoriev I.V."/>
            <person name="Hibbett D.S."/>
        </authorList>
    </citation>
    <scope>NUCLEOTIDE SEQUENCE</scope>
    <source>
        <strain evidence="4">FP-58527</strain>
    </source>
</reference>
<dbReference type="PANTHER" id="PTHR14187">
    <property type="entry name" value="ALPHA KINASE/ELONGATION FACTOR 2 KINASE"/>
    <property type="match status" value="1"/>
</dbReference>
<dbReference type="CDD" id="cd10170">
    <property type="entry name" value="ASKHA_NBD_HSP70"/>
    <property type="match status" value="1"/>
</dbReference>
<evidence type="ECO:0008006" key="5">
    <source>
        <dbReference type="Google" id="ProtNLM"/>
    </source>
</evidence>
<dbReference type="STRING" id="743788.S8E734"/>
<protein>
    <recommendedName>
        <fullName evidence="5">Actin-like ATPase domain-containing protein</fullName>
    </recommendedName>
</protein>
<dbReference type="InterPro" id="IPR013126">
    <property type="entry name" value="Hsp_70_fam"/>
</dbReference>
<dbReference type="InParanoid" id="S8E734"/>
<dbReference type="Gene3D" id="3.30.420.40">
    <property type="match status" value="2"/>
</dbReference>
<evidence type="ECO:0000313" key="3">
    <source>
        <dbReference type="EMBL" id="EPT00473.1"/>
    </source>
</evidence>
<evidence type="ECO:0000313" key="4">
    <source>
        <dbReference type="Proteomes" id="UP000015241"/>
    </source>
</evidence>
<dbReference type="GO" id="GO:0005524">
    <property type="term" value="F:ATP binding"/>
    <property type="evidence" value="ECO:0007669"/>
    <property type="project" value="UniProtKB-KW"/>
</dbReference>
<dbReference type="AlphaFoldDB" id="S8E734"/>
<dbReference type="InterPro" id="IPR043129">
    <property type="entry name" value="ATPase_NBD"/>
</dbReference>
<dbReference type="eggNOG" id="KOG0101">
    <property type="taxonomic scope" value="Eukaryota"/>
</dbReference>
<dbReference type="Proteomes" id="UP000015241">
    <property type="component" value="Unassembled WGS sequence"/>
</dbReference>
<keyword evidence="4" id="KW-1185">Reference proteome</keyword>
<dbReference type="GO" id="GO:0140662">
    <property type="term" value="F:ATP-dependent protein folding chaperone"/>
    <property type="evidence" value="ECO:0007669"/>
    <property type="project" value="InterPro"/>
</dbReference>
<dbReference type="SUPFAM" id="SSF53067">
    <property type="entry name" value="Actin-like ATPase domain"/>
    <property type="match status" value="2"/>
</dbReference>
<dbReference type="EMBL" id="KE504149">
    <property type="protein sequence ID" value="EPT00473.1"/>
    <property type="molecule type" value="Genomic_DNA"/>
</dbReference>
<dbReference type="PANTHER" id="PTHR14187:SF5">
    <property type="entry name" value="HEAT SHOCK 70 KDA PROTEIN 12A"/>
    <property type="match status" value="1"/>
</dbReference>
<sequence length="583" mass="65123">MPREEPYLGTTRKLILALDVGTTYSGASFCILSPGEIPKVLSVSRYPGQETDDRTRDTKIPSVLYYDEHGVVQAIGAEATSDGMKFEAEQNGWTRVEWFKLRLRPNGMQGKGERLPEICVDISVVQIFADYLAYLFKCATDFISETQPFGREVLESKASIEFVLSHPNGWESRQQDRMKRAAIIAGLVPDTDAGRGRIHLVTEGEASLHFCIVNGLTGDIMKANLIQAGNHVTIVDAGGGTIDVSSYKVIRTSPLNVVESSVPDCLLHGSVFVNTRAHDFLEAKLEGSRFGDSESIECMVEYFEMKTKPIFRDTSKTAFIKFGTPRDSDEKYGITRGALTLSRADVSQLFAPSIQAIQEAIKKQHELSDNGLAMILLVGGFASSPFLRSKLQDFAKSESLNLFSPETQTSKAVAEGALWFHLDHFVSARIARYAYGTTHNVQFDASESDHIKRKARTFLRADGTPALSGMFSQIIPRGLLIEEEQEFWFPLVLRSHSRRDRIKASIQSYKGMKESPQWTDEDSEKGVMTSKFVGEICPHVFESMIGQLGEYFYKDYNVIMFFGLTEIKAQLRWMENVGVQATI</sequence>
<evidence type="ECO:0000256" key="2">
    <source>
        <dbReference type="ARBA" id="ARBA00022840"/>
    </source>
</evidence>
<dbReference type="Pfam" id="PF00012">
    <property type="entry name" value="HSP70"/>
    <property type="match status" value="1"/>
</dbReference>
<name>S8E734_FOMSC</name>
<dbReference type="OrthoDB" id="2963168at2759"/>
<organism evidence="3 4">
    <name type="scientific">Fomitopsis schrenkii</name>
    <name type="common">Brown rot fungus</name>
    <dbReference type="NCBI Taxonomy" id="2126942"/>
    <lineage>
        <taxon>Eukaryota</taxon>
        <taxon>Fungi</taxon>
        <taxon>Dikarya</taxon>
        <taxon>Basidiomycota</taxon>
        <taxon>Agaricomycotina</taxon>
        <taxon>Agaricomycetes</taxon>
        <taxon>Polyporales</taxon>
        <taxon>Fomitopsis</taxon>
    </lineage>
</organism>
<keyword evidence="1" id="KW-0547">Nucleotide-binding</keyword>
<proteinExistence type="predicted"/>
<dbReference type="HOGENOM" id="CLU_009958_4_2_1"/>